<comment type="caution">
    <text evidence="1">The sequence shown here is derived from an EMBL/GenBank/DDBJ whole genome shotgun (WGS) entry which is preliminary data.</text>
</comment>
<keyword evidence="2" id="KW-1185">Reference proteome</keyword>
<organism evidence="1 2">
    <name type="scientific">Colletotrichum chrysophilum</name>
    <dbReference type="NCBI Taxonomy" id="1836956"/>
    <lineage>
        <taxon>Eukaryota</taxon>
        <taxon>Fungi</taxon>
        <taxon>Dikarya</taxon>
        <taxon>Ascomycota</taxon>
        <taxon>Pezizomycotina</taxon>
        <taxon>Sordariomycetes</taxon>
        <taxon>Hypocreomycetidae</taxon>
        <taxon>Glomerellales</taxon>
        <taxon>Glomerellaceae</taxon>
        <taxon>Colletotrichum</taxon>
        <taxon>Colletotrichum gloeosporioides species complex</taxon>
    </lineage>
</organism>
<accession>A0AAD9E9I5</accession>
<dbReference type="PROSITE" id="PS51450">
    <property type="entry name" value="LRR"/>
    <property type="match status" value="1"/>
</dbReference>
<dbReference type="Proteomes" id="UP001243330">
    <property type="component" value="Unassembled WGS sequence"/>
</dbReference>
<dbReference type="AlphaFoldDB" id="A0AAD9E9I5"/>
<dbReference type="EMBL" id="JAQOWY010000390">
    <property type="protein sequence ID" value="KAK1842864.1"/>
    <property type="molecule type" value="Genomic_DNA"/>
</dbReference>
<reference evidence="1" key="1">
    <citation type="submission" date="2023-01" db="EMBL/GenBank/DDBJ databases">
        <title>Colletotrichum chrysophilum M932 genome sequence.</title>
        <authorList>
            <person name="Baroncelli R."/>
        </authorList>
    </citation>
    <scope>NUCLEOTIDE SEQUENCE</scope>
    <source>
        <strain evidence="1">M932</strain>
    </source>
</reference>
<sequence length="205" mass="23206">MLAASNLRLLDFSHNALSTFDSLQTVQFVPTLDYLEKCICMEPVKRYLMKSRNRKPVYVITGLKIAVGAEISSNHTRAIERSFGVEVDATAWGGVPVGVGPEFGIKTETKQKVEWEGTNDFVFAYRLRKVAVKKTDKVKENSDYVKGAMMEDMAERPQERQAIIVPGEEDGVDTDLSEDRWFMDFEEELIWIIPSVDKGQKGFSD</sequence>
<proteinExistence type="predicted"/>
<dbReference type="InterPro" id="IPR001611">
    <property type="entry name" value="Leu-rich_rpt"/>
</dbReference>
<gene>
    <name evidence="1" type="ORF">CCHR01_14507</name>
</gene>
<protein>
    <submittedName>
        <fullName evidence="1">Uncharacterized protein</fullName>
    </submittedName>
</protein>
<name>A0AAD9E9I5_9PEZI</name>
<evidence type="ECO:0000313" key="1">
    <source>
        <dbReference type="EMBL" id="KAK1842864.1"/>
    </source>
</evidence>
<evidence type="ECO:0000313" key="2">
    <source>
        <dbReference type="Proteomes" id="UP001243330"/>
    </source>
</evidence>